<accession>A0ABS2R075</accession>
<evidence type="ECO:0000313" key="2">
    <source>
        <dbReference type="EMBL" id="MBM7705062.1"/>
    </source>
</evidence>
<dbReference type="RefSeq" id="WP_205189045.1">
    <property type="nucleotide sequence ID" value="NZ_JAFBFC010000013.1"/>
</dbReference>
<feature type="compositionally biased region" description="Low complexity" evidence="1">
    <location>
        <begin position="184"/>
        <end position="206"/>
    </location>
</feature>
<feature type="region of interest" description="Disordered" evidence="1">
    <location>
        <begin position="176"/>
        <end position="206"/>
    </location>
</feature>
<evidence type="ECO:0000313" key="3">
    <source>
        <dbReference type="Proteomes" id="UP000809829"/>
    </source>
</evidence>
<comment type="caution">
    <text evidence="2">The sequence shown here is derived from an EMBL/GenBank/DDBJ whole genome shotgun (WGS) entry which is preliminary data.</text>
</comment>
<dbReference type="Proteomes" id="UP000809829">
    <property type="component" value="Unassembled WGS sequence"/>
</dbReference>
<name>A0ABS2R075_9BACI</name>
<organism evidence="2 3">
    <name type="scientific">Priestia iocasae</name>
    <dbReference type="NCBI Taxonomy" id="2291674"/>
    <lineage>
        <taxon>Bacteria</taxon>
        <taxon>Bacillati</taxon>
        <taxon>Bacillota</taxon>
        <taxon>Bacilli</taxon>
        <taxon>Bacillales</taxon>
        <taxon>Bacillaceae</taxon>
        <taxon>Priestia</taxon>
    </lineage>
</organism>
<dbReference type="Pfam" id="PF19991">
    <property type="entry name" value="HMA_2"/>
    <property type="match status" value="1"/>
</dbReference>
<protein>
    <submittedName>
        <fullName evidence="2">Uncharacterized protein</fullName>
    </submittedName>
</protein>
<dbReference type="EMBL" id="JAFBFC010000013">
    <property type="protein sequence ID" value="MBM7705062.1"/>
    <property type="molecule type" value="Genomic_DNA"/>
</dbReference>
<proteinExistence type="predicted"/>
<gene>
    <name evidence="2" type="ORF">JOC83_003971</name>
</gene>
<evidence type="ECO:0000256" key="1">
    <source>
        <dbReference type="SAM" id="MobiDB-lite"/>
    </source>
</evidence>
<sequence length="206" mass="22982">MLSTLAGMGAYLLAPKLLAKLRDLNIQIVHAVPGRLRLQNQKWKQPQIAAYLEKNLVLHPLISTCRVSPITGSMLLYFSTPYLQQQQLDELFECITHTTVKAISQTDDQLMIAMRKKVNGVNATMKKATGGYTSVDSLLIVFLLFQGMTRFKVNPAFSSSLLYWAYTLLKNEKHEGGEGHNHLNHSSHTWTDTSEISGSSSTSDTL</sequence>
<reference evidence="2 3" key="1">
    <citation type="submission" date="2021-01" db="EMBL/GenBank/DDBJ databases">
        <title>Genomic Encyclopedia of Type Strains, Phase IV (KMG-IV): sequencing the most valuable type-strain genomes for metagenomic binning, comparative biology and taxonomic classification.</title>
        <authorList>
            <person name="Goeker M."/>
        </authorList>
    </citation>
    <scope>NUCLEOTIDE SEQUENCE [LARGE SCALE GENOMIC DNA]</scope>
    <source>
        <strain evidence="2 3">DSM 104297</strain>
    </source>
</reference>
<keyword evidence="3" id="KW-1185">Reference proteome</keyword>